<feature type="domain" description="DUF6881" evidence="1">
    <location>
        <begin position="2"/>
        <end position="90"/>
    </location>
</feature>
<protein>
    <recommendedName>
        <fullName evidence="1">DUF6881 domain-containing protein</fullName>
    </recommendedName>
</protein>
<accession>A0A1M7KGQ8</accession>
<proteinExistence type="predicted"/>
<reference evidence="2 3" key="1">
    <citation type="submission" date="2016-11" db="EMBL/GenBank/DDBJ databases">
        <authorList>
            <person name="Jaros S."/>
            <person name="Januszkiewicz K."/>
            <person name="Wedrychowicz H."/>
        </authorList>
    </citation>
    <scope>NUCLEOTIDE SEQUENCE [LARGE SCALE GENOMIC DNA]</scope>
    <source>
        <strain evidence="2 3">DSM 27406</strain>
    </source>
</reference>
<gene>
    <name evidence="2" type="ORF">SAMN05444266_109312</name>
</gene>
<dbReference type="EMBL" id="FRBL01000009">
    <property type="protein sequence ID" value="SHM64471.1"/>
    <property type="molecule type" value="Genomic_DNA"/>
</dbReference>
<organism evidence="2 3">
    <name type="scientific">Chitinophaga jiangningensis</name>
    <dbReference type="NCBI Taxonomy" id="1419482"/>
    <lineage>
        <taxon>Bacteria</taxon>
        <taxon>Pseudomonadati</taxon>
        <taxon>Bacteroidota</taxon>
        <taxon>Chitinophagia</taxon>
        <taxon>Chitinophagales</taxon>
        <taxon>Chitinophagaceae</taxon>
        <taxon>Chitinophaga</taxon>
    </lineage>
</organism>
<dbReference type="RefSeq" id="WP_073085881.1">
    <property type="nucleotide sequence ID" value="NZ_FRBL01000009.1"/>
</dbReference>
<dbReference type="STRING" id="1419482.SAMN05444266_109312"/>
<dbReference type="AlphaFoldDB" id="A0A1M7KGQ8"/>
<dbReference type="Proteomes" id="UP000184420">
    <property type="component" value="Unassembled WGS sequence"/>
</dbReference>
<sequence>MQYVKIYWLNPEDDRAEIQFSELDDGRFERRKIEIYPDGSFGIADSTFNFGGTALSVEPLPQPDGLDDKSRPVAEILSQKEFEDVWYKYYNFLSS</sequence>
<dbReference type="Pfam" id="PF21812">
    <property type="entry name" value="DUF6881"/>
    <property type="match status" value="1"/>
</dbReference>
<dbReference type="OrthoDB" id="288554at2"/>
<dbReference type="InterPro" id="IPR049248">
    <property type="entry name" value="DUF6881"/>
</dbReference>
<evidence type="ECO:0000259" key="1">
    <source>
        <dbReference type="Pfam" id="PF21812"/>
    </source>
</evidence>
<evidence type="ECO:0000313" key="2">
    <source>
        <dbReference type="EMBL" id="SHM64471.1"/>
    </source>
</evidence>
<evidence type="ECO:0000313" key="3">
    <source>
        <dbReference type="Proteomes" id="UP000184420"/>
    </source>
</evidence>
<name>A0A1M7KGQ8_9BACT</name>
<keyword evidence="3" id="KW-1185">Reference proteome</keyword>